<evidence type="ECO:0000256" key="1">
    <source>
        <dbReference type="SAM" id="MobiDB-lite"/>
    </source>
</evidence>
<feature type="region of interest" description="Disordered" evidence="1">
    <location>
        <begin position="676"/>
        <end position="728"/>
    </location>
</feature>
<evidence type="ECO:0000313" key="2">
    <source>
        <dbReference type="EMBL" id="MDA0641400.1"/>
    </source>
</evidence>
<dbReference type="Proteomes" id="UP001212498">
    <property type="component" value="Unassembled WGS sequence"/>
</dbReference>
<feature type="compositionally biased region" description="Pro residues" evidence="1">
    <location>
        <begin position="694"/>
        <end position="728"/>
    </location>
</feature>
<dbReference type="RefSeq" id="WP_271276305.1">
    <property type="nucleotide sequence ID" value="NZ_BAABFD010000013.1"/>
</dbReference>
<feature type="compositionally biased region" description="Low complexity" evidence="1">
    <location>
        <begin position="540"/>
        <end position="549"/>
    </location>
</feature>
<reference evidence="2 3" key="1">
    <citation type="submission" date="2022-11" db="EMBL/GenBank/DDBJ databases">
        <title>Nonomuraea corallina sp. nov., a new species of the genus Nonomuraea isolated from sea side sediment in Thai sea.</title>
        <authorList>
            <person name="Ngamcharungchit C."/>
            <person name="Matsumoto A."/>
            <person name="Suriyachadkun C."/>
            <person name="Panbangred W."/>
            <person name="Inahashi Y."/>
            <person name="Intra B."/>
        </authorList>
    </citation>
    <scope>NUCLEOTIDE SEQUENCE [LARGE SCALE GENOMIC DNA]</scope>
    <source>
        <strain evidence="2 3">DSM 43553</strain>
    </source>
</reference>
<feature type="compositionally biased region" description="Basic and acidic residues" evidence="1">
    <location>
        <begin position="198"/>
        <end position="249"/>
    </location>
</feature>
<evidence type="ECO:0000313" key="3">
    <source>
        <dbReference type="Proteomes" id="UP001212498"/>
    </source>
</evidence>
<dbReference type="EMBL" id="JAPNUD010000024">
    <property type="protein sequence ID" value="MDA0641400.1"/>
    <property type="molecule type" value="Genomic_DNA"/>
</dbReference>
<proteinExistence type="predicted"/>
<feature type="compositionally biased region" description="Acidic residues" evidence="1">
    <location>
        <begin position="348"/>
        <end position="361"/>
    </location>
</feature>
<feature type="compositionally biased region" description="Low complexity" evidence="1">
    <location>
        <begin position="679"/>
        <end position="689"/>
    </location>
</feature>
<feature type="compositionally biased region" description="Basic and acidic residues" evidence="1">
    <location>
        <begin position="369"/>
        <end position="382"/>
    </location>
</feature>
<organism evidence="2 3">
    <name type="scientific">Nonomuraea ferruginea</name>
    <dbReference type="NCBI Taxonomy" id="46174"/>
    <lineage>
        <taxon>Bacteria</taxon>
        <taxon>Bacillati</taxon>
        <taxon>Actinomycetota</taxon>
        <taxon>Actinomycetes</taxon>
        <taxon>Streptosporangiales</taxon>
        <taxon>Streptosporangiaceae</taxon>
        <taxon>Nonomuraea</taxon>
    </lineage>
</organism>
<feature type="compositionally biased region" description="Basic and acidic residues" evidence="1">
    <location>
        <begin position="450"/>
        <end position="472"/>
    </location>
</feature>
<protein>
    <submittedName>
        <fullName evidence="2">Uncharacterized protein</fullName>
    </submittedName>
</protein>
<comment type="caution">
    <text evidence="2">The sequence shown here is derived from an EMBL/GenBank/DDBJ whole genome shotgun (WGS) entry which is preliminary data.</text>
</comment>
<feature type="compositionally biased region" description="Basic and acidic residues" evidence="1">
    <location>
        <begin position="256"/>
        <end position="273"/>
    </location>
</feature>
<accession>A0ABT4SWG1</accession>
<keyword evidence="3" id="KW-1185">Reference proteome</keyword>
<name>A0ABT4SWG1_9ACTN</name>
<gene>
    <name evidence="2" type="ORF">OUY24_12305</name>
</gene>
<feature type="compositionally biased region" description="Acidic residues" evidence="1">
    <location>
        <begin position="484"/>
        <end position="501"/>
    </location>
</feature>
<sequence>MRWSDTSTITLLTGQPGLPDAWWRSLPMPRVLAAIGPESLGELLTEIAIEHWPAAAVGDVLPALHMLDPDEADEPHVAIALDRAGSWPGLLALTSRELRDQPFVQARPVLTALFSAALVRLSPSSGAALGEGTARPLVRESAGEPASLLAEQPVDEPAPLPHSATPRELTPVDSAAENDLQGDPAQKDRTPHGDLALDEDRTPRSDLAPERDHAPHAALSRDEDRTPRGDRTPEEGPGKDRASEKDRAPRAGLSPDEDRASGEEHDLAARTDGDTADDERPEAEVPASHRELASVDGDTADEEHPEAAQVPTSHKELASVDGDTADEEHPEAAQVPTSHKELASIDGDAPDGTETPEEDLQGDPAQEPRAPREGRALDEDGAPRPGLASDKDRAPGADLAPDEGRAPNANLSPDEEQAARADLSPDEDQAPRTDLGSDEEPAPRTDLGSDEGRDSVEGRVSGERGSREEGVAGHELAPGGADLQDGDTADDERPEAAEEGGDSGGAETPEGRREDEAEEGVAPGFFAVQGSDGRQEEAGGEPVEAAPGAPEEDSDLPQLIEAAFAHLDDKSWAVAQNRVFTDQPSAVDQLAKLFAVAPAEITATEDRLRAMLDEWLASDEAAPYRAHLEELREKIGPSAPKERLIKAADWHGKEIKALEVPAWQFVLATLPDRPLPQRSPASPSAFSAPYGKLPEPPPPAFAPKPAPKPVPKPVQKPAPTGLPPGFMPPDPVPSQFQAFAPAVPVQSEENGKPYQPLKDVSQTRRCFRQPDGRWWLRVDVTAEQLSGGECPLPTGFAAYLGLSPGESKAARSAAGELTMTWHGRPVLESIDRLLADVGAKEGGHLFLTLSDEGVLRARHLPVAAAGAEKITKALRLVGYTAPGGTRDQAARVIATRIGMTGPVKLPDLLTRLRERGDRDLLQLLD</sequence>
<feature type="region of interest" description="Disordered" evidence="1">
    <location>
        <begin position="175"/>
        <end position="555"/>
    </location>
</feature>